<proteinExistence type="predicted"/>
<evidence type="ECO:0000256" key="2">
    <source>
        <dbReference type="ARBA" id="ARBA00022801"/>
    </source>
</evidence>
<organism evidence="3 4">
    <name type="scientific">Candidatus Raymondbacteria bacterium RIFOXYD12_FULL_49_13</name>
    <dbReference type="NCBI Taxonomy" id="1817890"/>
    <lineage>
        <taxon>Bacteria</taxon>
        <taxon>Raymondiibacteriota</taxon>
    </lineage>
</organism>
<comment type="caution">
    <text evidence="3">The sequence shown here is derived from an EMBL/GenBank/DDBJ whole genome shotgun (WGS) entry which is preliminary data.</text>
</comment>
<dbReference type="InterPro" id="IPR011324">
    <property type="entry name" value="Cytotoxic_necrot_fac-like_cat"/>
</dbReference>
<dbReference type="InterPro" id="IPR005659">
    <property type="entry name" value="Chemorcpt_Glu_NH3ase_CheD"/>
</dbReference>
<dbReference type="InterPro" id="IPR038592">
    <property type="entry name" value="CheD-like_sf"/>
</dbReference>
<sequence length="99" mass="10665">MQRLLECGSKSQSLVAFVAGGANVLQRHEDTICEMNIDSALQTLYDLSLPLAASSLGGFLRRRITLHCATGQVFCGLGDASDAGLVNLREVSYAHEERP</sequence>
<reference evidence="3 4" key="1">
    <citation type="journal article" date="2016" name="Nat. Commun.">
        <title>Thousands of microbial genomes shed light on interconnected biogeochemical processes in an aquifer system.</title>
        <authorList>
            <person name="Anantharaman K."/>
            <person name="Brown C.T."/>
            <person name="Hug L.A."/>
            <person name="Sharon I."/>
            <person name="Castelle C.J."/>
            <person name="Probst A.J."/>
            <person name="Thomas B.C."/>
            <person name="Singh A."/>
            <person name="Wilkins M.J."/>
            <person name="Karaoz U."/>
            <person name="Brodie E.L."/>
            <person name="Williams K.H."/>
            <person name="Hubbard S.S."/>
            <person name="Banfield J.F."/>
        </authorList>
    </citation>
    <scope>NUCLEOTIDE SEQUENCE [LARGE SCALE GENOMIC DNA]</scope>
</reference>
<dbReference type="EMBL" id="MFYX01000110">
    <property type="protein sequence ID" value="OGK02258.1"/>
    <property type="molecule type" value="Genomic_DNA"/>
</dbReference>
<evidence type="ECO:0000313" key="4">
    <source>
        <dbReference type="Proteomes" id="UP000179243"/>
    </source>
</evidence>
<evidence type="ECO:0000313" key="3">
    <source>
        <dbReference type="EMBL" id="OGK02258.1"/>
    </source>
</evidence>
<gene>
    <name evidence="3" type="ORF">A2519_16390</name>
</gene>
<protein>
    <submittedName>
        <fullName evidence="3">Uncharacterized protein</fullName>
    </submittedName>
</protein>
<accession>A0A1F7F6R0</accession>
<name>A0A1F7F6R0_UNCRA</name>
<dbReference type="GO" id="GO:0050568">
    <property type="term" value="F:protein-glutamine glutaminase activity"/>
    <property type="evidence" value="ECO:0007669"/>
    <property type="project" value="InterPro"/>
</dbReference>
<dbReference type="GO" id="GO:0006935">
    <property type="term" value="P:chemotaxis"/>
    <property type="evidence" value="ECO:0007669"/>
    <property type="project" value="UniProtKB-KW"/>
</dbReference>
<dbReference type="Gene3D" id="3.30.1330.200">
    <property type="match status" value="1"/>
</dbReference>
<dbReference type="SUPFAM" id="SSF64438">
    <property type="entry name" value="CNF1/YfiH-like putative cysteine hydrolases"/>
    <property type="match status" value="1"/>
</dbReference>
<evidence type="ECO:0000256" key="1">
    <source>
        <dbReference type="ARBA" id="ARBA00022500"/>
    </source>
</evidence>
<keyword evidence="1" id="KW-0145">Chemotaxis</keyword>
<dbReference type="AlphaFoldDB" id="A0A1F7F6R0"/>
<keyword evidence="2" id="KW-0378">Hydrolase</keyword>
<dbReference type="Pfam" id="PF03975">
    <property type="entry name" value="CheD"/>
    <property type="match status" value="1"/>
</dbReference>
<dbReference type="Proteomes" id="UP000179243">
    <property type="component" value="Unassembled WGS sequence"/>
</dbReference>